<evidence type="ECO:0000256" key="1">
    <source>
        <dbReference type="ARBA" id="ARBA00010203"/>
    </source>
</evidence>
<sequence length="275" mass="31788">MSKTEHKLYIGNAKQELLNITNNSIQLIVTSPPYWNARNYEHSQQIGFNDTYEEYLKALGQIFEECVRVLLPDGKIALNIGNIYNKDNIEKRTYTVNLVLDLWKILSEFKVLRYMGTIFWKKTTSRNGAVLFGSYPYPSNFMISTALEPIHVFRKIGKRKIPKEVKEKSRISKAEFRELREPIWYLNGTSKKAHPAVFPNELPHRLIKMYSFYGDIVLDPFCGIGTANVEALRLGRDSIGIDVREDYVETTVSNLKRIKEPAAISIFNHGEDIYE</sequence>
<gene>
    <name evidence="11" type="primary">mjaIM</name>
    <name evidence="10" type="ORF">EMLJLAPB_00057</name>
    <name evidence="11" type="ORF">FFODKBPE_00460</name>
</gene>
<evidence type="ECO:0000256" key="8">
    <source>
        <dbReference type="RuleBase" id="RU362026"/>
    </source>
</evidence>
<dbReference type="EMBL" id="CAJHIS010000001">
    <property type="protein sequence ID" value="CAD6490965.1"/>
    <property type="molecule type" value="Genomic_DNA"/>
</dbReference>
<dbReference type="EC" id="2.1.1.113" evidence="8"/>
<dbReference type="InterPro" id="IPR001091">
    <property type="entry name" value="RM_Methyltransferase"/>
</dbReference>
<evidence type="ECO:0000256" key="2">
    <source>
        <dbReference type="ARBA" id="ARBA00022603"/>
    </source>
</evidence>
<dbReference type="Pfam" id="PF01555">
    <property type="entry name" value="N6_N4_Mtase"/>
    <property type="match status" value="1"/>
</dbReference>
<dbReference type="SUPFAM" id="SSF53335">
    <property type="entry name" value="S-adenosyl-L-methionine-dependent methyltransferases"/>
    <property type="match status" value="1"/>
</dbReference>
<dbReference type="GO" id="GO:0008170">
    <property type="term" value="F:N-methyltransferase activity"/>
    <property type="evidence" value="ECO:0007669"/>
    <property type="project" value="InterPro"/>
</dbReference>
<dbReference type="PROSITE" id="PS00093">
    <property type="entry name" value="N4_MTASE"/>
    <property type="match status" value="1"/>
</dbReference>
<comment type="similarity">
    <text evidence="1">Belongs to the N(4)/N(6)-methyltransferase family. N(4) subfamily.</text>
</comment>
<evidence type="ECO:0000256" key="3">
    <source>
        <dbReference type="ARBA" id="ARBA00022679"/>
    </source>
</evidence>
<proteinExistence type="inferred from homology"/>
<evidence type="ECO:0000256" key="4">
    <source>
        <dbReference type="ARBA" id="ARBA00022691"/>
    </source>
</evidence>
<dbReference type="InterPro" id="IPR017985">
    <property type="entry name" value="MeTrfase_CN4_CS"/>
</dbReference>
<evidence type="ECO:0000313" key="12">
    <source>
        <dbReference type="Proteomes" id="UP000603056"/>
    </source>
</evidence>
<evidence type="ECO:0000256" key="7">
    <source>
        <dbReference type="ARBA" id="ARBA00049120"/>
    </source>
</evidence>
<dbReference type="GO" id="GO:0032259">
    <property type="term" value="P:methylation"/>
    <property type="evidence" value="ECO:0007669"/>
    <property type="project" value="UniProtKB-KW"/>
</dbReference>
<dbReference type="GO" id="GO:0009307">
    <property type="term" value="P:DNA restriction-modification system"/>
    <property type="evidence" value="ECO:0007669"/>
    <property type="project" value="UniProtKB-KW"/>
</dbReference>
<keyword evidence="2 8" id="KW-0489">Methyltransferase</keyword>
<evidence type="ECO:0000259" key="9">
    <source>
        <dbReference type="Pfam" id="PF01555"/>
    </source>
</evidence>
<evidence type="ECO:0000256" key="6">
    <source>
        <dbReference type="ARBA" id="ARBA00023125"/>
    </source>
</evidence>
<keyword evidence="3 11" id="KW-0808">Transferase</keyword>
<dbReference type="PRINTS" id="PR00508">
    <property type="entry name" value="S21N4MTFRASE"/>
</dbReference>
<dbReference type="Proteomes" id="UP000603056">
    <property type="component" value="Unassembled WGS sequence"/>
</dbReference>
<evidence type="ECO:0000256" key="5">
    <source>
        <dbReference type="ARBA" id="ARBA00022747"/>
    </source>
</evidence>
<dbReference type="Gene3D" id="3.40.50.150">
    <property type="entry name" value="Vaccinia Virus protein VP39"/>
    <property type="match status" value="1"/>
</dbReference>
<dbReference type="Proteomes" id="UP000634805">
    <property type="component" value="Unassembled WGS sequence"/>
</dbReference>
<dbReference type="InterPro" id="IPR029063">
    <property type="entry name" value="SAM-dependent_MTases_sf"/>
</dbReference>
<dbReference type="InterPro" id="IPR002941">
    <property type="entry name" value="DNA_methylase_N4/N6"/>
</dbReference>
<keyword evidence="6" id="KW-0238">DNA-binding</keyword>
<dbReference type="EMBL" id="CAJHIP010000019">
    <property type="protein sequence ID" value="CAD6493274.1"/>
    <property type="molecule type" value="Genomic_DNA"/>
</dbReference>
<evidence type="ECO:0000313" key="11">
    <source>
        <dbReference type="EMBL" id="CAD6493274.1"/>
    </source>
</evidence>
<accession>A0A811T7M2</accession>
<keyword evidence="5 8" id="KW-0680">Restriction system</keyword>
<keyword evidence="4 8" id="KW-0949">S-adenosyl-L-methionine</keyword>
<name>A0A811T7M2_9EURY</name>
<organism evidence="11 12">
    <name type="scientific">Candidatus Argoarchaeum ethanivorans</name>
    <dbReference type="NCBI Taxonomy" id="2608793"/>
    <lineage>
        <taxon>Archaea</taxon>
        <taxon>Methanobacteriati</taxon>
        <taxon>Methanobacteriota</taxon>
        <taxon>Stenosarchaea group</taxon>
        <taxon>Methanomicrobia</taxon>
        <taxon>Methanosarcinales</taxon>
        <taxon>Methanosarcinales incertae sedis</taxon>
        <taxon>GOM Arc I cluster</taxon>
        <taxon>Candidatus Argoarchaeum</taxon>
    </lineage>
</organism>
<dbReference type="GO" id="GO:0003677">
    <property type="term" value="F:DNA binding"/>
    <property type="evidence" value="ECO:0007669"/>
    <property type="project" value="UniProtKB-KW"/>
</dbReference>
<reference evidence="11" key="1">
    <citation type="submission" date="2020-10" db="EMBL/GenBank/DDBJ databases">
        <authorList>
            <person name="Hahn C.J."/>
            <person name="Laso-Perez R."/>
            <person name="Vulcano F."/>
            <person name="Vaziourakis K.-M."/>
            <person name="Stokke R."/>
            <person name="Steen I.H."/>
            <person name="Teske A."/>
            <person name="Boetius A."/>
            <person name="Liebeke M."/>
            <person name="Amann R."/>
            <person name="Knittel K."/>
        </authorList>
    </citation>
    <scope>NUCLEOTIDE SEQUENCE</scope>
    <source>
        <strain evidence="10">Gfbio:e3339647-f889-4370-9287-4fb5cb688e4c:AG392D22_GoMArc1</strain>
        <strain evidence="11">Gfbio:e3339647-f889-4370-9287-4fb5cb688e4c:AG394J04_GoMArc1</strain>
    </source>
</reference>
<feature type="domain" description="DNA methylase N-4/N-6" evidence="9">
    <location>
        <begin position="25"/>
        <end position="251"/>
    </location>
</feature>
<comment type="caution">
    <text evidence="11">The sequence shown here is derived from an EMBL/GenBank/DDBJ whole genome shotgun (WGS) entry which is preliminary data.</text>
</comment>
<dbReference type="GO" id="GO:0015667">
    <property type="term" value="F:site-specific DNA-methyltransferase (cytosine-N4-specific) activity"/>
    <property type="evidence" value="ECO:0007669"/>
    <property type="project" value="UniProtKB-EC"/>
</dbReference>
<comment type="catalytic activity">
    <reaction evidence="7 8">
        <text>a 2'-deoxycytidine in DNA + S-adenosyl-L-methionine = an N(4)-methyl-2'-deoxycytidine in DNA + S-adenosyl-L-homocysteine + H(+)</text>
        <dbReference type="Rhea" id="RHEA:16857"/>
        <dbReference type="Rhea" id="RHEA-COMP:11369"/>
        <dbReference type="Rhea" id="RHEA-COMP:13674"/>
        <dbReference type="ChEBI" id="CHEBI:15378"/>
        <dbReference type="ChEBI" id="CHEBI:57856"/>
        <dbReference type="ChEBI" id="CHEBI:59789"/>
        <dbReference type="ChEBI" id="CHEBI:85452"/>
        <dbReference type="ChEBI" id="CHEBI:137933"/>
        <dbReference type="EC" id="2.1.1.113"/>
    </reaction>
</comment>
<protein>
    <recommendedName>
        <fullName evidence="8">Type II methyltransferase</fullName>
        <ecNumber evidence="8">2.1.1.113</ecNumber>
    </recommendedName>
    <alternativeName>
        <fullName evidence="8">N-4 cytosine-specific methyltransferase</fullName>
    </alternativeName>
</protein>
<dbReference type="AlphaFoldDB" id="A0A811T7M2"/>
<evidence type="ECO:0000313" key="10">
    <source>
        <dbReference type="EMBL" id="CAD6490965.1"/>
    </source>
</evidence>